<keyword evidence="4" id="KW-1185">Reference proteome</keyword>
<feature type="compositionally biased region" description="Low complexity" evidence="1">
    <location>
        <begin position="910"/>
        <end position="925"/>
    </location>
</feature>
<dbReference type="PANTHER" id="PTHR46534:SF1">
    <property type="entry name" value="IGGFC-BINDING PROTEIN N-TERMINAL DOMAIN-CONTAINING PROTEIN"/>
    <property type="match status" value="1"/>
</dbReference>
<feature type="region of interest" description="Disordered" evidence="1">
    <location>
        <begin position="744"/>
        <end position="925"/>
    </location>
</feature>
<dbReference type="RefSeq" id="XP_055873374.1">
    <property type="nucleotide sequence ID" value="XM_056017399.1"/>
</dbReference>
<evidence type="ECO:0000313" key="4">
    <source>
        <dbReference type="Proteomes" id="UP001165740"/>
    </source>
</evidence>
<proteinExistence type="predicted"/>
<keyword evidence="2" id="KW-1133">Transmembrane helix</keyword>
<evidence type="ECO:0000259" key="3">
    <source>
        <dbReference type="Pfam" id="PF17517"/>
    </source>
</evidence>
<accession>A0A9W2ZEI9</accession>
<dbReference type="PANTHER" id="PTHR46534">
    <property type="entry name" value="IGGFC_BINDING DOMAIN-CONTAINING PROTEIN"/>
    <property type="match status" value="1"/>
</dbReference>
<dbReference type="Proteomes" id="UP001165740">
    <property type="component" value="Chromosome 18"/>
</dbReference>
<feature type="compositionally biased region" description="Basic and acidic residues" evidence="1">
    <location>
        <begin position="891"/>
        <end position="903"/>
    </location>
</feature>
<sequence length="925" mass="104065">MLPKLGRSLLNEIYYLIFAWSLLFLVKFGDTGDSGLQIRHNGTTFLITIPNLPYLQRDSFISLCMTSTVKPELENKVEVSYDGKRLDVAYIGTHSRLQTENIKLYGMDIKENSRVLSWWVEPFIITSRYPIFLSVFVVNYADQTSTASFQALPMESWGRSYVIVTLNQHPSLHIMTIRYQEAWVELKCSAPCSSHNNGSVQLYSLRAVTVNFCADSYTGNLTGTKITAQNPIGVIAGNCWSGIEKNCNTFGVIKDMTLEMFLPTVSFGKEFITFKVYSVRFQYEVENLILSVTDSTRVAIISKRSYVSVTIPKAGDTHSFSFQGQDGPQMITSNHPIQVMQIFRPYCLDSVRNLYSFGGVALSLLLPTNMYFNFYSWSIPIPGWLATMVIIKQIGVQVEVLDEKQTTINSTTWKAGKEPWLVGEFKIRKQYQASSESLFGCYVFGIDARITYMHMAGYSLNVECNTSQPEPSDNIDNDCDGLIDEEVEDGRDSDHDFLVDEDIKKKINGEWSKWEGWQCHNDTHQTRARYCNSPKPEHGGNMCQGTSKESIFVNMCGAITTPKPNFGVWSQWSEWDCSIPCSDGTQLIQRLRQCVTVNTAYGQHCAGKKGDIRPCSLCKENSGGVCASFHWGEACEKECYNCQDPCSKHEGICSGCKAGYKNFLNACEEACGWDEYGEDCKFSCMEKCGADCGERMFGTCLASFNVLYILMVLFLILPLLTILHALTKHKQSLIVDEQSDYAKFSSTTSGTTSSLTGLNKHSPNKPSSTDIDPIQPIETEPNIPESNKAEPKQRKSSKTEPNQPEPQQRKSSKLESNQPEPQQRKSSKSEPNQPEPKQRKSSKTEPNQQEPKQGKSSKTEPNQPEPKQGKSSKTEPNQLKSIKMEPIQPEPKQRKSSKAEPIQRKSIKSEPNQPETTQLTQPQQN</sequence>
<feature type="compositionally biased region" description="Low complexity" evidence="1">
    <location>
        <begin position="745"/>
        <end position="758"/>
    </location>
</feature>
<dbReference type="OrthoDB" id="10005154at2759"/>
<feature type="compositionally biased region" description="Polar residues" evidence="1">
    <location>
        <begin position="869"/>
        <end position="880"/>
    </location>
</feature>
<feature type="transmembrane region" description="Helical" evidence="2">
    <location>
        <begin position="706"/>
        <end position="726"/>
    </location>
</feature>
<evidence type="ECO:0000256" key="2">
    <source>
        <dbReference type="SAM" id="Phobius"/>
    </source>
</evidence>
<evidence type="ECO:0000313" key="6">
    <source>
        <dbReference type="RefSeq" id="XP_055873374.1"/>
    </source>
</evidence>
<dbReference type="AlphaFoldDB" id="A0A9W2ZEI9"/>
<evidence type="ECO:0000313" key="5">
    <source>
        <dbReference type="RefSeq" id="XP_055873373.1"/>
    </source>
</evidence>
<keyword evidence="2" id="KW-0472">Membrane</keyword>
<dbReference type="InterPro" id="IPR036383">
    <property type="entry name" value="TSP1_rpt_sf"/>
</dbReference>
<dbReference type="RefSeq" id="XP_055873373.1">
    <property type="nucleotide sequence ID" value="XM_056017398.1"/>
</dbReference>
<organism evidence="4 5">
    <name type="scientific">Biomphalaria glabrata</name>
    <name type="common">Bloodfluke planorb</name>
    <name type="synonym">Freshwater snail</name>
    <dbReference type="NCBI Taxonomy" id="6526"/>
    <lineage>
        <taxon>Eukaryota</taxon>
        <taxon>Metazoa</taxon>
        <taxon>Spiralia</taxon>
        <taxon>Lophotrochozoa</taxon>
        <taxon>Mollusca</taxon>
        <taxon>Gastropoda</taxon>
        <taxon>Heterobranchia</taxon>
        <taxon>Euthyneura</taxon>
        <taxon>Panpulmonata</taxon>
        <taxon>Hygrophila</taxon>
        <taxon>Lymnaeoidea</taxon>
        <taxon>Planorbidae</taxon>
        <taxon>Biomphalaria</taxon>
    </lineage>
</organism>
<dbReference type="PROSITE" id="PS50092">
    <property type="entry name" value="TSP1"/>
    <property type="match status" value="1"/>
</dbReference>
<dbReference type="InterPro" id="IPR000884">
    <property type="entry name" value="TSP1_rpt"/>
</dbReference>
<feature type="compositionally biased region" description="Polar residues" evidence="1">
    <location>
        <begin position="844"/>
        <end position="862"/>
    </location>
</feature>
<feature type="compositionally biased region" description="Polar residues" evidence="1">
    <location>
        <begin position="759"/>
        <end position="770"/>
    </location>
</feature>
<feature type="domain" description="IgGFc-binding protein N-terminal" evidence="3">
    <location>
        <begin position="150"/>
        <end position="445"/>
    </location>
</feature>
<dbReference type="Pfam" id="PF17517">
    <property type="entry name" value="IgGFc_binding"/>
    <property type="match status" value="1"/>
</dbReference>
<dbReference type="InterPro" id="IPR035234">
    <property type="entry name" value="IgGFc-bd_N"/>
</dbReference>
<protein>
    <submittedName>
        <fullName evidence="5 6">Uncharacterized protein LOC106063595 isoform X1</fullName>
    </submittedName>
</protein>
<name>A0A9W2ZEI9_BIOGL</name>
<gene>
    <name evidence="5 6" type="primary">LOC106063595</name>
</gene>
<reference evidence="5 6" key="1">
    <citation type="submission" date="2025-04" db="UniProtKB">
        <authorList>
            <consortium name="RefSeq"/>
        </authorList>
    </citation>
    <scope>IDENTIFICATION</scope>
</reference>
<keyword evidence="2" id="KW-0812">Transmembrane</keyword>
<dbReference type="GeneID" id="106063595"/>
<evidence type="ECO:0000256" key="1">
    <source>
        <dbReference type="SAM" id="MobiDB-lite"/>
    </source>
</evidence>
<dbReference type="Gene3D" id="2.20.100.10">
    <property type="entry name" value="Thrombospondin type-1 (TSP1) repeat"/>
    <property type="match status" value="2"/>
</dbReference>
<dbReference type="SUPFAM" id="SSF82895">
    <property type="entry name" value="TSP-1 type 1 repeat"/>
    <property type="match status" value="1"/>
</dbReference>
<dbReference type="SMART" id="SM00209">
    <property type="entry name" value="TSP1"/>
    <property type="match status" value="2"/>
</dbReference>